<evidence type="ECO:0000313" key="3">
    <source>
        <dbReference type="EMBL" id="CAB0040762.1"/>
    </source>
</evidence>
<dbReference type="GO" id="GO:0071897">
    <property type="term" value="P:DNA biosynthetic process"/>
    <property type="evidence" value="ECO:0007669"/>
    <property type="project" value="UniProtKB-ARBA"/>
</dbReference>
<evidence type="ECO:0000259" key="2">
    <source>
        <dbReference type="PROSITE" id="PS50878"/>
    </source>
</evidence>
<proteinExistence type="predicted"/>
<dbReference type="InterPro" id="IPR036691">
    <property type="entry name" value="Endo/exonu/phosph_ase_sf"/>
</dbReference>
<gene>
    <name evidence="3" type="ORF">TBRA_LOCUS12456</name>
</gene>
<reference evidence="3 4" key="1">
    <citation type="submission" date="2020-02" db="EMBL/GenBank/DDBJ databases">
        <authorList>
            <person name="Ferguson B K."/>
        </authorList>
    </citation>
    <scope>NUCLEOTIDE SEQUENCE [LARGE SCALE GENOMIC DNA]</scope>
</reference>
<dbReference type="PROSITE" id="PS50878">
    <property type="entry name" value="RT_POL"/>
    <property type="match status" value="1"/>
</dbReference>
<protein>
    <recommendedName>
        <fullName evidence="2">Reverse transcriptase domain-containing protein</fullName>
    </recommendedName>
</protein>
<evidence type="ECO:0000313" key="4">
    <source>
        <dbReference type="Proteomes" id="UP000479190"/>
    </source>
</evidence>
<keyword evidence="4" id="KW-1185">Reference proteome</keyword>
<dbReference type="Pfam" id="PF00078">
    <property type="entry name" value="RVT_1"/>
    <property type="match status" value="1"/>
</dbReference>
<dbReference type="InterPro" id="IPR043502">
    <property type="entry name" value="DNA/RNA_pol_sf"/>
</dbReference>
<feature type="region of interest" description="Disordered" evidence="1">
    <location>
        <begin position="1225"/>
        <end position="1297"/>
    </location>
</feature>
<dbReference type="SUPFAM" id="SSF56672">
    <property type="entry name" value="DNA/RNA polymerases"/>
    <property type="match status" value="1"/>
</dbReference>
<name>A0A6H5IT53_9HYME</name>
<sequence length="1317" mass="147981">MSQKIKYIKKIKMLKRILSGTYDIVSVVETFLESSDNTSPFHIAGYHFFYCHRSGKEGGGIGLYVREDLAVEILVATESMYDYTPEYQIISIKNSNNMKLLFATVYRSPEAGYPEEFFKVFCRLQPLYDNVIVTEDFNIHVNRPNDQHVGRLIKQLKQLSLHLVSTVPTHHVIYHDGSIHENRLDLVIVRDTFRIESFSRSSSPFAAAHDFIDFEYKLSHDNAPAVTKFTRDFRRVRTETFAPLFEREISIGFSRDGLSLFVVDETAVGGRVVSGAFLDLAVVTLSSALLAAADLVAPLSAPRPASRRKPWVTSQIRGLIRERDRVYRLFRRGGSSAAAYKELRSRVRNLLDTAKNQHLTSRVAGAVDVQSRWRALRSMGVSSPRLPSPLASFSADELCSPYVAVGSRAPPLDISMATFAVPAERRTVFDFRHVTEDEVRLTMARCVARGFGLDGISSTILRLSSPAILRVMTCIVNASMDLGYFPVSWKMAAVIPLAKGSSVASPSDTRPISLLSELSKIVERIIHTQLSEYLSQSGLLDPGQHGFRPDHSTTTALLEITERARRAIDRKEVSVLVSFDFSKAFDTIDHTILIRKLIRAGCSDCVIEWFVSYLSGRSVCVRLEDGTHTEPRVVTSSVPQGSVLAPLLFSVFIADLLTYLLTSRHIIYAGDTQIISHGLPANIGDLLRDVTRDANAVCEWATTNGLICNAAKTKVMLIGSLSFVTSLRPSLPAGLDIGGKIVPFSEEIKTLGVFLSGKFNWDRQIAFMTTKVHHSLYALRFYKHALFRKMRLMLVGTLVAPHLDYPAPLLTDLTKEQTLALQRLQNACILFIYGMIPRTAHVTPYRLALGWLSAGGRREVINCSLASRIIRDASPGYLRRGFRVIGVPTETEEIRQSARRRPPVLYYRAPRTASLNNSFAFSSAIAINKLPFITNILSPPPRFKFLHTFFLMQHERAEWLQRCRTEGLAPVPPELTQHQESLHPEDTPLQCKSLKVTEHLGSVCHINGNHWIALAIFKVSAGLIAIHKDSFGTMENLMRPPPALSFEGNVKENWKRWRQKFEIYLKATALENKDDERKVAVLLHVAGEEAMEKFDTFGLSEENAKKLDEVYKAFEDFCTPKVNQSVKRHIFFSREQNQGENFATFLTDLKKLSASCEFGTLKDSLIKDRIICGIKDADLKNKLLREDNLTLDTCVKMCKAAELANAQIKTMGHEQTVHDIRVHKQNYNPKKKQNATGNSWNHSKKKESKHEAGLAATNSKYNSTSSRSHEGSTQQQRSYTCTRCGRQHRPRECPAYGKSCKSCNGKNHFAKVCKKTQ</sequence>
<accession>A0A6H5IT53</accession>
<dbReference type="EMBL" id="CADCXV010001049">
    <property type="protein sequence ID" value="CAB0040762.1"/>
    <property type="molecule type" value="Genomic_DNA"/>
</dbReference>
<feature type="domain" description="Reverse transcriptase" evidence="2">
    <location>
        <begin position="478"/>
        <end position="755"/>
    </location>
</feature>
<dbReference type="Proteomes" id="UP000479190">
    <property type="component" value="Unassembled WGS sequence"/>
</dbReference>
<evidence type="ECO:0000256" key="1">
    <source>
        <dbReference type="SAM" id="MobiDB-lite"/>
    </source>
</evidence>
<dbReference type="Gene3D" id="3.60.10.10">
    <property type="entry name" value="Endonuclease/exonuclease/phosphatase"/>
    <property type="match status" value="1"/>
</dbReference>
<dbReference type="SUPFAM" id="SSF56219">
    <property type="entry name" value="DNase I-like"/>
    <property type="match status" value="1"/>
</dbReference>
<dbReference type="PANTHER" id="PTHR33332">
    <property type="entry name" value="REVERSE TRANSCRIPTASE DOMAIN-CONTAINING PROTEIN"/>
    <property type="match status" value="1"/>
</dbReference>
<feature type="compositionally biased region" description="Polar residues" evidence="1">
    <location>
        <begin position="1256"/>
        <end position="1281"/>
    </location>
</feature>
<dbReference type="CDD" id="cd01650">
    <property type="entry name" value="RT_nLTR_like"/>
    <property type="match status" value="1"/>
</dbReference>
<dbReference type="InterPro" id="IPR000477">
    <property type="entry name" value="RT_dom"/>
</dbReference>
<organism evidence="3 4">
    <name type="scientific">Trichogramma brassicae</name>
    <dbReference type="NCBI Taxonomy" id="86971"/>
    <lineage>
        <taxon>Eukaryota</taxon>
        <taxon>Metazoa</taxon>
        <taxon>Ecdysozoa</taxon>
        <taxon>Arthropoda</taxon>
        <taxon>Hexapoda</taxon>
        <taxon>Insecta</taxon>
        <taxon>Pterygota</taxon>
        <taxon>Neoptera</taxon>
        <taxon>Endopterygota</taxon>
        <taxon>Hymenoptera</taxon>
        <taxon>Apocrita</taxon>
        <taxon>Proctotrupomorpha</taxon>
        <taxon>Chalcidoidea</taxon>
        <taxon>Trichogrammatidae</taxon>
        <taxon>Trichogramma</taxon>
    </lineage>
</organism>
<dbReference type="OrthoDB" id="8061005at2759"/>